<reference evidence="3" key="1">
    <citation type="submission" date="2008-02" db="EMBL/GenBank/DDBJ databases">
        <title>Complete sequence of Yersinia pseudotuberculosis YPIII.</title>
        <authorList>
            <consortium name="US DOE Joint Genome Institute"/>
            <person name="Challacombe J.F."/>
            <person name="Bruce D."/>
            <person name="Detter J.C."/>
            <person name="Green L."/>
            <person name="Land M."/>
            <person name="Munk C."/>
            <person name="Lindler L.E."/>
            <person name="Nikolich M.P."/>
            <person name="Brettin T."/>
        </authorList>
    </citation>
    <scope>NUCLEOTIDE SEQUENCE</scope>
    <source>
        <strain evidence="3">YPIII</strain>
    </source>
</reference>
<feature type="signal peptide" evidence="1">
    <location>
        <begin position="1"/>
        <end position="21"/>
    </location>
</feature>
<evidence type="ECO:0000259" key="2">
    <source>
        <dbReference type="PROSITE" id="PS51186"/>
    </source>
</evidence>
<evidence type="ECO:0000313" key="3">
    <source>
        <dbReference type="EMBL" id="ACA69863.1"/>
    </source>
</evidence>
<keyword evidence="1" id="KW-0732">Signal</keyword>
<dbReference type="InterPro" id="IPR016181">
    <property type="entry name" value="Acyl_CoA_acyltransferase"/>
</dbReference>
<proteinExistence type="predicted"/>
<dbReference type="InterPro" id="IPR011024">
    <property type="entry name" value="G_crystallin-like"/>
</dbReference>
<dbReference type="AlphaFoldDB" id="A0A0H3B7M8"/>
<dbReference type="GO" id="GO:0016747">
    <property type="term" value="F:acyltransferase activity, transferring groups other than amino-acyl groups"/>
    <property type="evidence" value="ECO:0007669"/>
    <property type="project" value="InterPro"/>
</dbReference>
<sequence precursor="true">MKKTNKLLISIVSAISFSAYSNDINDINDAKVCFYELENFSGESFCAYEGESQSTINNDFDKKIKSISIPPGMVITLYDGIDFTGKKKKLKNDVNLDGMKSFGLYNKISSYHIDPAVCFYTEDNFQGDSTCLAASQHIDLYSDAEGFANSNRTVLPIHNDSIQSIKVPLGMRTTIYKNDQFNAPFFELTENINLETLKTLAMDNQLTSLKASEKKGLYCDQKCIILEKHEINLPEVFGEYWYDSRLVNKQVILSFNSQENGINDDYKINLKNGPGISILKNEIIFSDYNMINKFSFDRIDKFDKLSFILQIEKDIVQVQYIQTLDDQLIDLSPIISFKWTHMIDDTPTLTIKDKNTDKPLILNKSIITADTGDQNWEKRDIENTSQIICAFTPFLNLYNYIVQGTCRQLDGIIFKADQYFNSNTKGKTLHIAGKSFPLKPDLLTELNNDGRHENKMLLTYIDNVNNNQSLSLPAVAKTCMVSIHSILSTRQTRQIRPACIDWTLEIMTDFTLLFGSSLRTWNTEYFGRIIQSIITTGNTGVAVENTEIEKRLSHAVKKAIMSQSIDSTLDHIKTAFDYAQLNYFDYSLFYVSEDTPSQVEQLPLGIYELLLPSFIYRPIPPIIIENSERVEQHELAFEIEILPSLFPEDARPSDTEIEHARELRQKISETIAQWGQQYQGAHAIDDVDQEVNADENAALSQLLHAGHIVTGIIHRRLILNRPGEIYVVVKLRGEIIAIVLADRFNNRDEVELVASATLPDYVLSPDSEGTVRGAGTAAVYELARYLQQQGAKTLFSETISQPSARVKQKVGFTFKSEF</sequence>
<dbReference type="RefSeq" id="WP_012304606.1">
    <property type="nucleotide sequence ID" value="NZ_CP009792.1"/>
</dbReference>
<name>A0A0H3B7M8_YERPY</name>
<dbReference type="SUPFAM" id="SSF55729">
    <property type="entry name" value="Acyl-CoA N-acyltransferases (Nat)"/>
    <property type="match status" value="1"/>
</dbReference>
<gene>
    <name evidence="3" type="ordered locus">YPK_3596</name>
</gene>
<dbReference type="EMBL" id="CP000950">
    <property type="protein sequence ID" value="ACA69863.1"/>
    <property type="molecule type" value="Genomic_DNA"/>
</dbReference>
<evidence type="ECO:0000256" key="1">
    <source>
        <dbReference type="SAM" id="SignalP"/>
    </source>
</evidence>
<dbReference type="InterPro" id="IPR000182">
    <property type="entry name" value="GNAT_dom"/>
</dbReference>
<keyword evidence="3" id="KW-0808">Transferase</keyword>
<accession>A0A0H3B7M8</accession>
<dbReference type="SUPFAM" id="SSF49695">
    <property type="entry name" value="gamma-Crystallin-like"/>
    <property type="match status" value="1"/>
</dbReference>
<dbReference type="Gene3D" id="2.60.20.10">
    <property type="entry name" value="Crystallins"/>
    <property type="match status" value="2"/>
</dbReference>
<organism evidence="3">
    <name type="scientific">Yersinia pseudotuberculosis serotype O:3 (strain YPIII)</name>
    <dbReference type="NCBI Taxonomy" id="502800"/>
    <lineage>
        <taxon>Bacteria</taxon>
        <taxon>Pseudomonadati</taxon>
        <taxon>Pseudomonadota</taxon>
        <taxon>Gammaproteobacteria</taxon>
        <taxon>Enterobacterales</taxon>
        <taxon>Yersiniaceae</taxon>
        <taxon>Yersinia</taxon>
    </lineage>
</organism>
<dbReference type="KEGG" id="ypy:YPK_3596"/>
<dbReference type="PROSITE" id="PS51186">
    <property type="entry name" value="GNAT"/>
    <property type="match status" value="1"/>
</dbReference>
<dbReference type="Gene3D" id="3.40.630.30">
    <property type="match status" value="1"/>
</dbReference>
<protein>
    <submittedName>
        <fullName evidence="3">GCN5-related N-acetyltransferase</fullName>
    </submittedName>
</protein>
<feature type="chain" id="PRO_5002605198" evidence="1">
    <location>
        <begin position="22"/>
        <end position="818"/>
    </location>
</feature>
<dbReference type="PATRIC" id="fig|502800.11.peg.4345"/>
<feature type="domain" description="N-acetyltransferase" evidence="2">
    <location>
        <begin position="658"/>
        <end position="818"/>
    </location>
</feature>